<evidence type="ECO:0008006" key="4">
    <source>
        <dbReference type="Google" id="ProtNLM"/>
    </source>
</evidence>
<dbReference type="RefSeq" id="WP_091433396.1">
    <property type="nucleotide sequence ID" value="NZ_FOJB01000003.1"/>
</dbReference>
<dbReference type="Gene3D" id="1.10.10.10">
    <property type="entry name" value="Winged helix-like DNA-binding domain superfamily/Winged helix DNA-binding domain"/>
    <property type="match status" value="1"/>
</dbReference>
<dbReference type="STRING" id="1173584.SAMN05444851_3297"/>
<dbReference type="InterPro" id="IPR051677">
    <property type="entry name" value="AfsR-DnrI-RedD_regulator"/>
</dbReference>
<dbReference type="SUPFAM" id="SSF48452">
    <property type="entry name" value="TPR-like"/>
    <property type="match status" value="1"/>
</dbReference>
<dbReference type="InterPro" id="IPR036388">
    <property type="entry name" value="WH-like_DNA-bd_sf"/>
</dbReference>
<dbReference type="PANTHER" id="PTHR35807">
    <property type="entry name" value="TRANSCRIPTIONAL REGULATOR REDD-RELATED"/>
    <property type="match status" value="1"/>
</dbReference>
<dbReference type="GO" id="GO:0003677">
    <property type="term" value="F:DNA binding"/>
    <property type="evidence" value="ECO:0007669"/>
    <property type="project" value="InterPro"/>
</dbReference>
<dbReference type="InterPro" id="IPR011990">
    <property type="entry name" value="TPR-like_helical_dom_sf"/>
</dbReference>
<name>A0A1I0R9V0_9RHOB</name>
<proteinExistence type="predicted"/>
<evidence type="ECO:0000313" key="3">
    <source>
        <dbReference type="Proteomes" id="UP000199650"/>
    </source>
</evidence>
<dbReference type="EMBL" id="FOJB01000003">
    <property type="protein sequence ID" value="SEW37595.1"/>
    <property type="molecule type" value="Genomic_DNA"/>
</dbReference>
<evidence type="ECO:0000256" key="1">
    <source>
        <dbReference type="SAM" id="MobiDB-lite"/>
    </source>
</evidence>
<protein>
    <recommendedName>
        <fullName evidence="4">DNA-binding transcriptional activator of the SARP family</fullName>
    </recommendedName>
</protein>
<evidence type="ECO:0000313" key="2">
    <source>
        <dbReference type="EMBL" id="SEW37595.1"/>
    </source>
</evidence>
<organism evidence="2 3">
    <name type="scientific">Aliiroseovarius sediminilitoris</name>
    <dbReference type="NCBI Taxonomy" id="1173584"/>
    <lineage>
        <taxon>Bacteria</taxon>
        <taxon>Pseudomonadati</taxon>
        <taxon>Pseudomonadota</taxon>
        <taxon>Alphaproteobacteria</taxon>
        <taxon>Rhodobacterales</taxon>
        <taxon>Paracoccaceae</taxon>
        <taxon>Aliiroseovarius</taxon>
    </lineage>
</organism>
<reference evidence="2 3" key="1">
    <citation type="submission" date="2016-10" db="EMBL/GenBank/DDBJ databases">
        <authorList>
            <person name="de Groot N.N."/>
        </authorList>
    </citation>
    <scope>NUCLEOTIDE SEQUENCE [LARGE SCALE GENOMIC DNA]</scope>
    <source>
        <strain evidence="2 3">DSM 29439</strain>
    </source>
</reference>
<feature type="region of interest" description="Disordered" evidence="1">
    <location>
        <begin position="164"/>
        <end position="189"/>
    </location>
</feature>
<dbReference type="InterPro" id="IPR016032">
    <property type="entry name" value="Sig_transdc_resp-reg_C-effctor"/>
</dbReference>
<dbReference type="Proteomes" id="UP000199650">
    <property type="component" value="Unassembled WGS sequence"/>
</dbReference>
<sequence length="594" mass="65139">MDADHSRQHDLDIFLFGPLAVQDGAGNHFTPKNQKSKAVLAMLALAPRGSRSRVWLRDKLWSDRGEDQASASLRQALLDIRKCFGADKKDILSADKYSVSLDLSRIRVDAIDLMDKVEQGEVTPPVGLEAVSEHFLEGFDICDPEFESWLTLERQIWEQRLVDHDSDNKAETPPEMSADALGLSRGPSSPDPVISAQMNVSDPTQPKQAATWAIGVQSGMAGDAHAGLLIDKLTRNLREMGRVPSVRTFENQPLSQMRSEFGQVEIPLVLRVTELDQGPSVRLSVELLTGKDGVTVWSSSQAFAPNDFAQPACPALNGLVSHAVIQIGRHLQMHATSPQMAGAGQLIECIYQMFGLSVNELSSAEDKLAHLLKVQPNAQTYAWMAFAKSFQVGQRFTPDAAAQISEAQYYATRALEEDEFDPLVLSLAAHIHSYLFSEFDMAASLFERALKIDPEQAIGWDLYATMNAYAGDTRKSLAMASWAQHLGSNTPISYYFDTTKCIAAALAGDHTAAIEAGEKALVQRPKFNSILRYLISSHAHLGNVQMVESLRHKLVEIEPDFSTGVLRGSGYPGLATEGGRQFLLGLSKAGFDRD</sequence>
<dbReference type="GO" id="GO:0006355">
    <property type="term" value="P:regulation of DNA-templated transcription"/>
    <property type="evidence" value="ECO:0007669"/>
    <property type="project" value="InterPro"/>
</dbReference>
<dbReference type="OrthoDB" id="9807521at2"/>
<accession>A0A1I0R9V0</accession>
<keyword evidence="3" id="KW-1185">Reference proteome</keyword>
<dbReference type="AlphaFoldDB" id="A0A1I0R9V0"/>
<gene>
    <name evidence="2" type="ORF">SAMN05444851_3297</name>
</gene>
<dbReference type="SUPFAM" id="SSF46894">
    <property type="entry name" value="C-terminal effector domain of the bipartite response regulators"/>
    <property type="match status" value="1"/>
</dbReference>
<dbReference type="Gene3D" id="1.25.40.10">
    <property type="entry name" value="Tetratricopeptide repeat domain"/>
    <property type="match status" value="1"/>
</dbReference>